<dbReference type="Gramene" id="AET7Gv20181100.2">
    <property type="protein sequence ID" value="AET7Gv20181100.2"/>
    <property type="gene ID" value="AET7Gv20181100"/>
</dbReference>
<keyword evidence="4" id="KW-0812">Transmembrane</keyword>
<evidence type="ECO:0000256" key="3">
    <source>
        <dbReference type="ARBA" id="ARBA00023274"/>
    </source>
</evidence>
<dbReference type="InterPro" id="IPR001848">
    <property type="entry name" value="Ribosomal_uS10"/>
</dbReference>
<keyword evidence="2" id="KW-0689">Ribosomal protein</keyword>
<dbReference type="Pfam" id="PF00338">
    <property type="entry name" value="Ribosomal_S10"/>
    <property type="match status" value="1"/>
</dbReference>
<dbReference type="GO" id="GO:0003735">
    <property type="term" value="F:structural constituent of ribosome"/>
    <property type="evidence" value="ECO:0007669"/>
    <property type="project" value="InterPro"/>
</dbReference>
<dbReference type="InterPro" id="IPR027486">
    <property type="entry name" value="Ribosomal_uS10_dom"/>
</dbReference>
<keyword evidence="7" id="KW-1185">Reference proteome</keyword>
<dbReference type="GO" id="GO:1990904">
    <property type="term" value="C:ribonucleoprotein complex"/>
    <property type="evidence" value="ECO:0007669"/>
    <property type="project" value="UniProtKB-KW"/>
</dbReference>
<reference evidence="7" key="1">
    <citation type="journal article" date="2014" name="Science">
        <title>Ancient hybridizations among the ancestral genomes of bread wheat.</title>
        <authorList>
            <consortium name="International Wheat Genome Sequencing Consortium,"/>
            <person name="Marcussen T."/>
            <person name="Sandve S.R."/>
            <person name="Heier L."/>
            <person name="Spannagl M."/>
            <person name="Pfeifer M."/>
            <person name="Jakobsen K.S."/>
            <person name="Wulff B.B."/>
            <person name="Steuernagel B."/>
            <person name="Mayer K.F."/>
            <person name="Olsen O.A."/>
        </authorList>
    </citation>
    <scope>NUCLEOTIDE SEQUENCE [LARGE SCALE GENOMIC DNA]</scope>
    <source>
        <strain evidence="7">cv. AL8/78</strain>
    </source>
</reference>
<sequence length="112" mass="12455">MATELAYAPPMKSGKLGFEGTQEVQHRIRITLSSKSVKNLEKVCSDLVKGAKEKQLKVKGPVRMPTKVLNITTRKSPCGEGTHLNLCLIPFALWVAMFLWVALCLDGRKEFP</sequence>
<evidence type="ECO:0000313" key="6">
    <source>
        <dbReference type="EnsemblPlants" id="AET7Gv20181100.2"/>
    </source>
</evidence>
<reference evidence="6" key="4">
    <citation type="submission" date="2019-03" db="UniProtKB">
        <authorList>
            <consortium name="EnsemblPlants"/>
        </authorList>
    </citation>
    <scope>IDENTIFICATION</scope>
</reference>
<reference evidence="6" key="5">
    <citation type="journal article" date="2021" name="G3 (Bethesda)">
        <title>Aegilops tauschii genome assembly Aet v5.0 features greater sequence contiguity and improved annotation.</title>
        <authorList>
            <person name="Wang L."/>
            <person name="Zhu T."/>
            <person name="Rodriguez J.C."/>
            <person name="Deal K.R."/>
            <person name="Dubcovsky J."/>
            <person name="McGuire P.E."/>
            <person name="Lux T."/>
            <person name="Spannagl M."/>
            <person name="Mayer K.F.X."/>
            <person name="Baldrich P."/>
            <person name="Meyers B.C."/>
            <person name="Huo N."/>
            <person name="Gu Y.Q."/>
            <person name="Zhou H."/>
            <person name="Devos K.M."/>
            <person name="Bennetzen J.L."/>
            <person name="Unver T."/>
            <person name="Budak H."/>
            <person name="Gulick P.J."/>
            <person name="Galiba G."/>
            <person name="Kalapos B."/>
            <person name="Nelson D.R."/>
            <person name="Li P."/>
            <person name="You F.M."/>
            <person name="Luo M.C."/>
            <person name="Dvorak J."/>
        </authorList>
    </citation>
    <scope>NUCLEOTIDE SEQUENCE [LARGE SCALE GENOMIC DNA]</scope>
    <source>
        <strain evidence="6">cv. AL8/78</strain>
    </source>
</reference>
<keyword evidence="4" id="KW-0472">Membrane</keyword>
<dbReference type="InterPro" id="IPR036838">
    <property type="entry name" value="Ribosomal_uS10_dom_sf"/>
</dbReference>
<name>A0A453QJZ9_AEGTS</name>
<dbReference type="SMART" id="SM01403">
    <property type="entry name" value="Ribosomal_S10"/>
    <property type="match status" value="1"/>
</dbReference>
<reference evidence="6" key="3">
    <citation type="journal article" date="2017" name="Nature">
        <title>Genome sequence of the progenitor of the wheat D genome Aegilops tauschii.</title>
        <authorList>
            <person name="Luo M.C."/>
            <person name="Gu Y.Q."/>
            <person name="Puiu D."/>
            <person name="Wang H."/>
            <person name="Twardziok S.O."/>
            <person name="Deal K.R."/>
            <person name="Huo N."/>
            <person name="Zhu T."/>
            <person name="Wang L."/>
            <person name="Wang Y."/>
            <person name="McGuire P.E."/>
            <person name="Liu S."/>
            <person name="Long H."/>
            <person name="Ramasamy R.K."/>
            <person name="Rodriguez J.C."/>
            <person name="Van S.L."/>
            <person name="Yuan L."/>
            <person name="Wang Z."/>
            <person name="Xia Z."/>
            <person name="Xiao L."/>
            <person name="Anderson O.D."/>
            <person name="Ouyang S."/>
            <person name="Liang Y."/>
            <person name="Zimin A.V."/>
            <person name="Pertea G."/>
            <person name="Qi P."/>
            <person name="Bennetzen J.L."/>
            <person name="Dai X."/>
            <person name="Dawson M.W."/>
            <person name="Muller H.G."/>
            <person name="Kugler K."/>
            <person name="Rivarola-Duarte L."/>
            <person name="Spannagl M."/>
            <person name="Mayer K.F.X."/>
            <person name="Lu F.H."/>
            <person name="Bevan M.W."/>
            <person name="Leroy P."/>
            <person name="Li P."/>
            <person name="You F.M."/>
            <person name="Sun Q."/>
            <person name="Liu Z."/>
            <person name="Lyons E."/>
            <person name="Wicker T."/>
            <person name="Salzberg S.L."/>
            <person name="Devos K.M."/>
            <person name="Dvorak J."/>
        </authorList>
    </citation>
    <scope>NUCLEOTIDE SEQUENCE [LARGE SCALE GENOMIC DNA]</scope>
    <source>
        <strain evidence="6">cv. AL8/78</strain>
    </source>
</reference>
<reference evidence="7" key="2">
    <citation type="journal article" date="2017" name="Nat. Plants">
        <title>The Aegilops tauschii genome reveals multiple impacts of transposons.</title>
        <authorList>
            <person name="Zhao G."/>
            <person name="Zou C."/>
            <person name="Li K."/>
            <person name="Wang K."/>
            <person name="Li T."/>
            <person name="Gao L."/>
            <person name="Zhang X."/>
            <person name="Wang H."/>
            <person name="Yang Z."/>
            <person name="Liu X."/>
            <person name="Jiang W."/>
            <person name="Mao L."/>
            <person name="Kong X."/>
            <person name="Jiao Y."/>
            <person name="Jia J."/>
        </authorList>
    </citation>
    <scope>NUCLEOTIDE SEQUENCE [LARGE SCALE GENOMIC DNA]</scope>
    <source>
        <strain evidence="7">cv. AL8/78</strain>
    </source>
</reference>
<protein>
    <recommendedName>
        <fullName evidence="5">Small ribosomal subunit protein uS10 domain-containing protein</fullName>
    </recommendedName>
</protein>
<proteinExistence type="inferred from homology"/>
<dbReference type="GO" id="GO:0006412">
    <property type="term" value="P:translation"/>
    <property type="evidence" value="ECO:0007669"/>
    <property type="project" value="InterPro"/>
</dbReference>
<dbReference type="Proteomes" id="UP000015105">
    <property type="component" value="Chromosome 7D"/>
</dbReference>
<evidence type="ECO:0000256" key="2">
    <source>
        <dbReference type="ARBA" id="ARBA00022980"/>
    </source>
</evidence>
<dbReference type="GO" id="GO:0005840">
    <property type="term" value="C:ribosome"/>
    <property type="evidence" value="ECO:0007669"/>
    <property type="project" value="UniProtKB-KW"/>
</dbReference>
<dbReference type="PRINTS" id="PR00971">
    <property type="entry name" value="RIBOSOMALS10"/>
</dbReference>
<keyword evidence="4" id="KW-1133">Transmembrane helix</keyword>
<evidence type="ECO:0000259" key="5">
    <source>
        <dbReference type="SMART" id="SM01403"/>
    </source>
</evidence>
<organism evidence="6 7">
    <name type="scientific">Aegilops tauschii subsp. strangulata</name>
    <name type="common">Goatgrass</name>
    <dbReference type="NCBI Taxonomy" id="200361"/>
    <lineage>
        <taxon>Eukaryota</taxon>
        <taxon>Viridiplantae</taxon>
        <taxon>Streptophyta</taxon>
        <taxon>Embryophyta</taxon>
        <taxon>Tracheophyta</taxon>
        <taxon>Spermatophyta</taxon>
        <taxon>Magnoliopsida</taxon>
        <taxon>Liliopsida</taxon>
        <taxon>Poales</taxon>
        <taxon>Poaceae</taxon>
        <taxon>BOP clade</taxon>
        <taxon>Pooideae</taxon>
        <taxon>Triticodae</taxon>
        <taxon>Triticeae</taxon>
        <taxon>Triticinae</taxon>
        <taxon>Aegilops</taxon>
    </lineage>
</organism>
<dbReference type="Gene3D" id="3.30.70.600">
    <property type="entry name" value="Ribosomal protein S10 domain"/>
    <property type="match status" value="1"/>
</dbReference>
<evidence type="ECO:0000256" key="1">
    <source>
        <dbReference type="ARBA" id="ARBA00007102"/>
    </source>
</evidence>
<dbReference type="EnsemblPlants" id="AET7Gv20181100.2">
    <property type="protein sequence ID" value="AET7Gv20181100.2"/>
    <property type="gene ID" value="AET7Gv20181100"/>
</dbReference>
<feature type="transmembrane region" description="Helical" evidence="4">
    <location>
        <begin position="84"/>
        <end position="103"/>
    </location>
</feature>
<dbReference type="SUPFAM" id="SSF54999">
    <property type="entry name" value="Ribosomal protein S10"/>
    <property type="match status" value="1"/>
</dbReference>
<evidence type="ECO:0000256" key="4">
    <source>
        <dbReference type="SAM" id="Phobius"/>
    </source>
</evidence>
<dbReference type="PANTHER" id="PTHR11700">
    <property type="entry name" value="30S RIBOSOMAL PROTEIN S10 FAMILY MEMBER"/>
    <property type="match status" value="1"/>
</dbReference>
<feature type="domain" description="Small ribosomal subunit protein uS10" evidence="5">
    <location>
        <begin position="29"/>
        <end position="98"/>
    </location>
</feature>
<dbReference type="AlphaFoldDB" id="A0A453QJZ9"/>
<evidence type="ECO:0000313" key="7">
    <source>
        <dbReference type="Proteomes" id="UP000015105"/>
    </source>
</evidence>
<accession>A0A453QJZ9</accession>
<comment type="similarity">
    <text evidence="1">Belongs to the universal ribosomal protein uS10 family.</text>
</comment>
<keyword evidence="3" id="KW-0687">Ribonucleoprotein</keyword>